<dbReference type="RefSeq" id="XP_037219022.1">
    <property type="nucleotide sequence ID" value="XM_037363378.1"/>
</dbReference>
<evidence type="ECO:0000256" key="1">
    <source>
        <dbReference type="SAM" id="MobiDB-lite"/>
    </source>
</evidence>
<feature type="region of interest" description="Disordered" evidence="1">
    <location>
        <begin position="25"/>
        <end position="54"/>
    </location>
</feature>
<dbReference type="GeneID" id="59345894"/>
<organism evidence="2 3">
    <name type="scientific">Mycena indigotica</name>
    <dbReference type="NCBI Taxonomy" id="2126181"/>
    <lineage>
        <taxon>Eukaryota</taxon>
        <taxon>Fungi</taxon>
        <taxon>Dikarya</taxon>
        <taxon>Basidiomycota</taxon>
        <taxon>Agaricomycotina</taxon>
        <taxon>Agaricomycetes</taxon>
        <taxon>Agaricomycetidae</taxon>
        <taxon>Agaricales</taxon>
        <taxon>Marasmiineae</taxon>
        <taxon>Mycenaceae</taxon>
        <taxon>Mycena</taxon>
    </lineage>
</organism>
<feature type="region of interest" description="Disordered" evidence="1">
    <location>
        <begin position="295"/>
        <end position="355"/>
    </location>
</feature>
<evidence type="ECO:0000313" key="2">
    <source>
        <dbReference type="EMBL" id="KAF7301022.1"/>
    </source>
</evidence>
<evidence type="ECO:0000313" key="3">
    <source>
        <dbReference type="Proteomes" id="UP000636479"/>
    </source>
</evidence>
<feature type="region of interest" description="Disordered" evidence="1">
    <location>
        <begin position="535"/>
        <end position="564"/>
    </location>
</feature>
<feature type="compositionally biased region" description="Polar residues" evidence="1">
    <location>
        <begin position="542"/>
        <end position="555"/>
    </location>
</feature>
<sequence>MGPALMSGAIEGYSRFLKTRLKYRLPPSPPRQPNAALRARLNPPRNTCSPIEPFSCSETLPDSISRSRRPATPLEGRKLEHHICGEVGSHTAANSIRIAFQTVDSEPAPSSDVEENKASTGLQRAIDSLPDPQSGVGAVVFHFVLGTILQKIAWIFVGPIVWWFIEALQPLLHKLLEFWGPGEEELVPADNNDHLDPLDVALGQAPIEGVVHQWAGDDIVFHLEPQLVEQEEGGFGENHVGDGVVGKAHDPHQPEFPGRDKDKWDPMHNNDISVIEHPLDGLPPIRAAVEENETTQNPLLPDHHHKEGDVDEDYCRQGKNNHERNTDLEEDKTTEKSQLHETETGHYDETQDITARDENNHLIGRDVEAVTYGMLGHNDEFEDGNRAFIVASDKTPRKAVGAISQDIITSKPGQEIILTTSFPFAPVSFHVSVSPPRSTLGSKLAAQRREYKARHGHVSPDAASRKGKGRAVTADELFESSHITNTIENDPVAARLPAIFTDSVLVHPQHLFRHTAHYVAPGRLSFADIRQMSAASNHERGASQQVPSDTVTDSSIKADRRGRSQTAEVIMDARILVDLNGPCHQRAISDGTRCKFFPSGIPRPRGPISFPRRERSRADSGPASAAVNLVETRPFMPELAGDENEQPDPVNSQDIAPSEGPNLMHSNLSAFRSQMRLSELGPIAHISSSQIWATETPTTPPGSPLKSVDMPCKDSSTNASEQVNPLAQPILAVVAAESTEMTRSERIRHLPTHLRQQLGRDIESGDLTFLEECGPAVPVALVHSTALVPVAQIEAVKTGCTALNTTPSSGSLWSTTSRSYMSLSELGVGPSSTLTEALGKLPNADKLLGDFSPTKSRPVRIAPVGFSGEEEGSGLTRSERVDRLPAHYQGQHGNNVQSGDIVFLEDMHDGAGPRALAHSTGVSCAKVGGERAEDVMDSDMVEVVVKQAADNRQATFI</sequence>
<keyword evidence="3" id="KW-1185">Reference proteome</keyword>
<gene>
    <name evidence="2" type="ORF">MIND_00666000</name>
</gene>
<dbReference type="AlphaFoldDB" id="A0A8H6W107"/>
<feature type="region of interest" description="Disordered" evidence="1">
    <location>
        <begin position="694"/>
        <end position="721"/>
    </location>
</feature>
<feature type="region of interest" description="Disordered" evidence="1">
    <location>
        <begin position="598"/>
        <end position="631"/>
    </location>
</feature>
<protein>
    <submittedName>
        <fullName evidence="2">Uncharacterized protein</fullName>
    </submittedName>
</protein>
<accession>A0A8H6W107</accession>
<name>A0A8H6W107_9AGAR</name>
<dbReference type="EMBL" id="JACAZF010000006">
    <property type="protein sequence ID" value="KAF7301022.1"/>
    <property type="molecule type" value="Genomic_DNA"/>
</dbReference>
<feature type="compositionally biased region" description="Basic and acidic residues" evidence="1">
    <location>
        <begin position="301"/>
        <end position="355"/>
    </location>
</feature>
<reference evidence="2" key="1">
    <citation type="submission" date="2020-05" db="EMBL/GenBank/DDBJ databases">
        <title>Mycena genomes resolve the evolution of fungal bioluminescence.</title>
        <authorList>
            <person name="Tsai I.J."/>
        </authorList>
    </citation>
    <scope>NUCLEOTIDE SEQUENCE</scope>
    <source>
        <strain evidence="2">171206Taipei</strain>
    </source>
</reference>
<comment type="caution">
    <text evidence="2">The sequence shown here is derived from an EMBL/GenBank/DDBJ whole genome shotgun (WGS) entry which is preliminary data.</text>
</comment>
<dbReference type="Proteomes" id="UP000636479">
    <property type="component" value="Unassembled WGS sequence"/>
</dbReference>
<proteinExistence type="predicted"/>